<name>A0A9P1MBW2_9PEZI</name>
<reference evidence="5" key="1">
    <citation type="submission" date="2022-11" db="EMBL/GenBank/DDBJ databases">
        <authorList>
            <person name="Scott C."/>
            <person name="Bruce N."/>
        </authorList>
    </citation>
    <scope>NUCLEOTIDE SEQUENCE</scope>
</reference>
<accession>A0A9P1MBW2</accession>
<gene>
    <name evidence="5" type="ORF">PPNO1_LOCUS6842</name>
</gene>
<dbReference type="FunFam" id="1.10.287.370:FF:000005">
    <property type="entry name" value="Prefoldin subunit 4"/>
    <property type="match status" value="1"/>
</dbReference>
<evidence type="ECO:0000313" key="5">
    <source>
        <dbReference type="EMBL" id="CAI4217225.1"/>
    </source>
</evidence>
<dbReference type="InterPro" id="IPR002777">
    <property type="entry name" value="PFD_beta-like"/>
</dbReference>
<dbReference type="InterPro" id="IPR009053">
    <property type="entry name" value="Prefoldin"/>
</dbReference>
<comment type="caution">
    <text evidence="5">The sequence shown here is derived from an EMBL/GenBank/DDBJ whole genome shotgun (WGS) entry which is preliminary data.</text>
</comment>
<evidence type="ECO:0000313" key="6">
    <source>
        <dbReference type="Proteomes" id="UP000838763"/>
    </source>
</evidence>
<dbReference type="OrthoDB" id="10250441at2759"/>
<dbReference type="Gene3D" id="1.10.287.370">
    <property type="match status" value="1"/>
</dbReference>
<feature type="coiled-coil region" evidence="4">
    <location>
        <begin position="67"/>
        <end position="151"/>
    </location>
</feature>
<dbReference type="GO" id="GO:0051082">
    <property type="term" value="F:unfolded protein binding"/>
    <property type="evidence" value="ECO:0007669"/>
    <property type="project" value="InterPro"/>
</dbReference>
<dbReference type="GO" id="GO:0016272">
    <property type="term" value="C:prefoldin complex"/>
    <property type="evidence" value="ECO:0007669"/>
    <property type="project" value="InterPro"/>
</dbReference>
<organism evidence="5 6">
    <name type="scientific">Parascedosporium putredinis</name>
    <dbReference type="NCBI Taxonomy" id="1442378"/>
    <lineage>
        <taxon>Eukaryota</taxon>
        <taxon>Fungi</taxon>
        <taxon>Dikarya</taxon>
        <taxon>Ascomycota</taxon>
        <taxon>Pezizomycotina</taxon>
        <taxon>Sordariomycetes</taxon>
        <taxon>Hypocreomycetidae</taxon>
        <taxon>Microascales</taxon>
        <taxon>Microascaceae</taxon>
        <taxon>Parascedosporium</taxon>
    </lineage>
</organism>
<evidence type="ECO:0000256" key="1">
    <source>
        <dbReference type="ARBA" id="ARBA00008045"/>
    </source>
</evidence>
<dbReference type="InterPro" id="IPR016661">
    <property type="entry name" value="PFDN4"/>
</dbReference>
<sequence>MMQRRMVSILPVYQFPKTQASLSEPDYRANVPGIAHQRGRKVRGDEVEVRREDQDRINKFSRLSSREQVLEEELKVKAKEKEELDDVSMELELADEDETVPYKIGDAFYHVKLEQAQEMLEKASERIDKDVARLRDDISSIQDQMTQLKVELYARFGKSINLEK</sequence>
<evidence type="ECO:0008006" key="7">
    <source>
        <dbReference type="Google" id="ProtNLM"/>
    </source>
</evidence>
<evidence type="ECO:0000256" key="4">
    <source>
        <dbReference type="SAM" id="Coils"/>
    </source>
</evidence>
<dbReference type="Pfam" id="PF01920">
    <property type="entry name" value="Prefoldin_2"/>
    <property type="match status" value="1"/>
</dbReference>
<comment type="similarity">
    <text evidence="1">Belongs to the prefoldin subunit beta family.</text>
</comment>
<dbReference type="CDD" id="cd23165">
    <property type="entry name" value="Prefoldin_4"/>
    <property type="match status" value="1"/>
</dbReference>
<dbReference type="Proteomes" id="UP000838763">
    <property type="component" value="Unassembled WGS sequence"/>
</dbReference>
<dbReference type="AlphaFoldDB" id="A0A9P1MBW2"/>
<dbReference type="EMBL" id="CALLCH030000016">
    <property type="protein sequence ID" value="CAI4217225.1"/>
    <property type="molecule type" value="Genomic_DNA"/>
</dbReference>
<proteinExistence type="inferred from homology"/>
<evidence type="ECO:0000256" key="2">
    <source>
        <dbReference type="ARBA" id="ARBA00023186"/>
    </source>
</evidence>
<keyword evidence="2" id="KW-0143">Chaperone</keyword>
<dbReference type="PANTHER" id="PTHR21100">
    <property type="entry name" value="PREFOLDIN SUBUNIT 4"/>
    <property type="match status" value="1"/>
</dbReference>
<dbReference type="GO" id="GO:0006457">
    <property type="term" value="P:protein folding"/>
    <property type="evidence" value="ECO:0007669"/>
    <property type="project" value="InterPro"/>
</dbReference>
<keyword evidence="6" id="KW-1185">Reference proteome</keyword>
<dbReference type="PANTHER" id="PTHR21100:SF9">
    <property type="entry name" value="PREFOLDIN SUBUNIT 4"/>
    <property type="match status" value="1"/>
</dbReference>
<evidence type="ECO:0000256" key="3">
    <source>
        <dbReference type="ARBA" id="ARBA00024667"/>
    </source>
</evidence>
<comment type="function">
    <text evidence="3">Binds specifically to cytosolic chaperonin (c-CPN) and transfers target proteins to it. Binds to nascent polypeptide chain and promotes folding in an environment in which there are many competing pathways for nonnative proteins.</text>
</comment>
<protein>
    <recommendedName>
        <fullName evidence="7">Prefoldin subunit 4</fullName>
    </recommendedName>
</protein>
<keyword evidence="4" id="KW-0175">Coiled coil</keyword>
<dbReference type="GO" id="GO:0005737">
    <property type="term" value="C:cytoplasm"/>
    <property type="evidence" value="ECO:0007669"/>
    <property type="project" value="TreeGrafter"/>
</dbReference>
<dbReference type="SUPFAM" id="SSF46579">
    <property type="entry name" value="Prefoldin"/>
    <property type="match status" value="1"/>
</dbReference>